<organism evidence="2 3">
    <name type="scientific">Phyllobacterium ifriqiyense</name>
    <dbReference type="NCBI Taxonomy" id="314238"/>
    <lineage>
        <taxon>Bacteria</taxon>
        <taxon>Pseudomonadati</taxon>
        <taxon>Pseudomonadota</taxon>
        <taxon>Alphaproteobacteria</taxon>
        <taxon>Hyphomicrobiales</taxon>
        <taxon>Phyllobacteriaceae</taxon>
        <taxon>Phyllobacterium</taxon>
    </lineage>
</organism>
<dbReference type="PANTHER" id="PTHR18964:SF149">
    <property type="entry name" value="BIFUNCTIONAL UDP-N-ACETYLGLUCOSAMINE 2-EPIMERASE_N-ACETYLMANNOSAMINE KINASE"/>
    <property type="match status" value="1"/>
</dbReference>
<keyword evidence="3" id="KW-1185">Reference proteome</keyword>
<reference evidence="2 3" key="1">
    <citation type="submission" date="2023-07" db="EMBL/GenBank/DDBJ databases">
        <title>Comparative genomics of wheat-associated soil bacteria to identify genetic determinants of phenazine resistance.</title>
        <authorList>
            <person name="Mouncey N."/>
        </authorList>
    </citation>
    <scope>NUCLEOTIDE SEQUENCE [LARGE SCALE GENOMIC DNA]</scope>
    <source>
        <strain evidence="2 3">W4I11</strain>
    </source>
</reference>
<evidence type="ECO:0000313" key="3">
    <source>
        <dbReference type="Proteomes" id="UP001237780"/>
    </source>
</evidence>
<dbReference type="InterPro" id="IPR043129">
    <property type="entry name" value="ATPase_NBD"/>
</dbReference>
<dbReference type="SUPFAM" id="SSF46785">
    <property type="entry name" value="Winged helix' DNA-binding domain"/>
    <property type="match status" value="1"/>
</dbReference>
<name>A0ABU0SCV1_9HYPH</name>
<keyword evidence="2" id="KW-0418">Kinase</keyword>
<dbReference type="InterPro" id="IPR036388">
    <property type="entry name" value="WH-like_DNA-bd_sf"/>
</dbReference>
<dbReference type="RefSeq" id="WP_307283496.1">
    <property type="nucleotide sequence ID" value="NZ_JAUSZT010000003.1"/>
</dbReference>
<dbReference type="SUPFAM" id="SSF53067">
    <property type="entry name" value="Actin-like ATPase domain"/>
    <property type="match status" value="1"/>
</dbReference>
<dbReference type="Gene3D" id="1.10.10.10">
    <property type="entry name" value="Winged helix-like DNA-binding domain superfamily/Winged helix DNA-binding domain"/>
    <property type="match status" value="1"/>
</dbReference>
<keyword evidence="2" id="KW-0808">Transferase</keyword>
<sequence length="397" mass="43000">MFLTIDETAYDDAHQRDCARVSALLSGPGPHSRASVADQLKMTSTATSHVVSDLTERGLVKERPGTKMGRGRPPVEIGLNFQRLGASVIHISSRTLLGFLLDLGGTPLEHRAVEIPADADNAVMADAMRQLVKWLIAQCPAGMIHMGTSVAVPGVVDVKARTWLITSRWPKVRNLDIGSALASATPVATVCRHLDAELDARTTQESAYRSGNTLLMHWGWGIGLSCSIAGQPFLQNGGPFGEIGHWRFNALSERECDCGNHGCLETGAALWALLPRLRELWPDLSDEEELLAGQLAGLPLVDVPEVTEAIKLMARSLTNVCRLLFPSRVIVTGPFVANEDVWQAFTSAFKTEGLIGSLELPTLIADKFSQDYVIHGACLPLLNAGLETFIRQNKRAA</sequence>
<accession>A0ABU0SCV1</accession>
<comment type="caution">
    <text evidence="2">The sequence shown here is derived from an EMBL/GenBank/DDBJ whole genome shotgun (WGS) entry which is preliminary data.</text>
</comment>
<gene>
    <name evidence="2" type="ORF">QFZ34_003653</name>
</gene>
<protein>
    <submittedName>
        <fullName evidence="2">NBD/HSP70 family sugar kinase</fullName>
    </submittedName>
</protein>
<dbReference type="Pfam" id="PF00480">
    <property type="entry name" value="ROK"/>
    <property type="match status" value="1"/>
</dbReference>
<dbReference type="EMBL" id="JAUSZT010000003">
    <property type="protein sequence ID" value="MDQ0998471.1"/>
    <property type="molecule type" value="Genomic_DNA"/>
</dbReference>
<dbReference type="Proteomes" id="UP001237780">
    <property type="component" value="Unassembled WGS sequence"/>
</dbReference>
<comment type="similarity">
    <text evidence="1">Belongs to the ROK (NagC/XylR) family.</text>
</comment>
<dbReference type="Gene3D" id="3.30.420.40">
    <property type="match status" value="2"/>
</dbReference>
<evidence type="ECO:0000313" key="2">
    <source>
        <dbReference type="EMBL" id="MDQ0998471.1"/>
    </source>
</evidence>
<dbReference type="GO" id="GO:0016301">
    <property type="term" value="F:kinase activity"/>
    <property type="evidence" value="ECO:0007669"/>
    <property type="project" value="UniProtKB-KW"/>
</dbReference>
<evidence type="ECO:0000256" key="1">
    <source>
        <dbReference type="ARBA" id="ARBA00006479"/>
    </source>
</evidence>
<dbReference type="InterPro" id="IPR000600">
    <property type="entry name" value="ROK"/>
</dbReference>
<dbReference type="PANTHER" id="PTHR18964">
    <property type="entry name" value="ROK (REPRESSOR, ORF, KINASE) FAMILY"/>
    <property type="match status" value="1"/>
</dbReference>
<dbReference type="InterPro" id="IPR036390">
    <property type="entry name" value="WH_DNA-bd_sf"/>
</dbReference>
<proteinExistence type="inferred from homology"/>